<protein>
    <submittedName>
        <fullName evidence="3">Alpha/beta hydrolase</fullName>
    </submittedName>
</protein>
<dbReference type="Pfam" id="PF12146">
    <property type="entry name" value="Hydrolase_4"/>
    <property type="match status" value="1"/>
</dbReference>
<dbReference type="PANTHER" id="PTHR43265">
    <property type="entry name" value="ESTERASE ESTD"/>
    <property type="match status" value="1"/>
</dbReference>
<evidence type="ECO:0000259" key="2">
    <source>
        <dbReference type="Pfam" id="PF12146"/>
    </source>
</evidence>
<evidence type="ECO:0000313" key="4">
    <source>
        <dbReference type="Proteomes" id="UP000216605"/>
    </source>
</evidence>
<dbReference type="InterPro" id="IPR029058">
    <property type="entry name" value="AB_hydrolase_fold"/>
</dbReference>
<dbReference type="EMBL" id="NOXV01000306">
    <property type="protein sequence ID" value="OYQ31853.1"/>
    <property type="molecule type" value="Genomic_DNA"/>
</dbReference>
<dbReference type="InterPro" id="IPR022742">
    <property type="entry name" value="Hydrolase_4"/>
</dbReference>
<dbReference type="AlphaFoldDB" id="A0A255YRK9"/>
<proteinExistence type="predicted"/>
<evidence type="ECO:0000313" key="3">
    <source>
        <dbReference type="EMBL" id="OYQ31853.1"/>
    </source>
</evidence>
<evidence type="ECO:0000256" key="1">
    <source>
        <dbReference type="SAM" id="SignalP"/>
    </source>
</evidence>
<name>A0A255YRK9_9FLAO</name>
<organism evidence="3 4">
    <name type="scientific">Flavobacterium cyanobacteriorum</name>
    <dbReference type="NCBI Taxonomy" id="2022802"/>
    <lineage>
        <taxon>Bacteria</taxon>
        <taxon>Pseudomonadati</taxon>
        <taxon>Bacteroidota</taxon>
        <taxon>Flavobacteriia</taxon>
        <taxon>Flavobacteriales</taxon>
        <taxon>Flavobacteriaceae</taxon>
        <taxon>Flavobacterium</taxon>
    </lineage>
</organism>
<sequence>MKYTLTALAFITTIAVFAQDITGKWNGAVTLPQGDLPIILNITKNENGYSATMDSPMQGAKDIPLSLVTFKDNLLTCTLAMANFTYEATYDNDMFKGTLTQNGYVLPLNLKRGAEPAKKIRPQEPAKPYPYYTEDVTFKNDKAGITLAGTLSLPKKEGAYPVVVLISGSGGQNRDEELAGHKPFLVLADHLTRNGIGVLRFDDRGVAQSGGQFETATTADFVTDARAAVQYLKSRKDVNHKKIGLAGHSEGGTVATMLAAGNPDIAFLILMAGGNIAGSEQMVLQNYLIGKAQGMPEEELARLGIINRKIYDVLRQEKDKSKMESRLYEVMERELKPLFISKGIPEAEVKRTMKIQAEGLLSDWYIYFINNDPAPYLEKVKCPILAINGDKDLQVAPAANLDAVKRAAEKSGNKKVTVKLLHGLNHLLQEAGTGMPTEYSSIEQTLSPVALSEIVSWIKIQMK</sequence>
<dbReference type="Proteomes" id="UP000216605">
    <property type="component" value="Unassembled WGS sequence"/>
</dbReference>
<dbReference type="PANTHER" id="PTHR43265:SF1">
    <property type="entry name" value="ESTERASE ESTD"/>
    <property type="match status" value="1"/>
</dbReference>
<accession>A0A255YRK9</accession>
<dbReference type="GO" id="GO:0052689">
    <property type="term" value="F:carboxylic ester hydrolase activity"/>
    <property type="evidence" value="ECO:0007669"/>
    <property type="project" value="TreeGrafter"/>
</dbReference>
<dbReference type="InterPro" id="IPR053145">
    <property type="entry name" value="AB_hydrolase_Est10"/>
</dbReference>
<dbReference type="SUPFAM" id="SSF53474">
    <property type="entry name" value="alpha/beta-Hydrolases"/>
    <property type="match status" value="1"/>
</dbReference>
<keyword evidence="1" id="KW-0732">Signal</keyword>
<feature type="signal peptide" evidence="1">
    <location>
        <begin position="1"/>
        <end position="18"/>
    </location>
</feature>
<gene>
    <name evidence="3" type="ORF">CHU92_15270</name>
</gene>
<keyword evidence="4" id="KW-1185">Reference proteome</keyword>
<comment type="caution">
    <text evidence="3">The sequence shown here is derived from an EMBL/GenBank/DDBJ whole genome shotgun (WGS) entry which is preliminary data.</text>
</comment>
<dbReference type="RefSeq" id="WP_094417111.1">
    <property type="nucleotide sequence ID" value="NZ_NOXV01000306.1"/>
</dbReference>
<reference evidence="3 4" key="1">
    <citation type="submission" date="2017-07" db="EMBL/GenBank/DDBJ databases">
        <title>Flavobacterium cyanobacteriorum sp. nov., isolated from cyanobacterial aggregates in a eutrophic lake.</title>
        <authorList>
            <person name="Cai H."/>
        </authorList>
    </citation>
    <scope>NUCLEOTIDE SEQUENCE [LARGE SCALE GENOMIC DNA]</scope>
    <source>
        <strain evidence="3 4">TH021</strain>
    </source>
</reference>
<keyword evidence="3" id="KW-0378">Hydrolase</keyword>
<feature type="chain" id="PRO_5012852625" evidence="1">
    <location>
        <begin position="19"/>
        <end position="463"/>
    </location>
</feature>
<dbReference type="OrthoDB" id="9809549at2"/>
<feature type="domain" description="Serine aminopeptidase S33" evidence="2">
    <location>
        <begin position="187"/>
        <end position="273"/>
    </location>
</feature>
<dbReference type="Gene3D" id="3.40.50.1820">
    <property type="entry name" value="alpha/beta hydrolase"/>
    <property type="match status" value="1"/>
</dbReference>